<dbReference type="SUPFAM" id="SSF51735">
    <property type="entry name" value="NAD(P)-binding Rossmann-fold domains"/>
    <property type="match status" value="1"/>
</dbReference>
<name>A0A1L9WN35_ASPA1</name>
<reference evidence="4" key="1">
    <citation type="journal article" date="2017" name="Genome Biol.">
        <title>Comparative genomics reveals high biological diversity and specific adaptations in the industrially and medically important fungal genus Aspergillus.</title>
        <authorList>
            <person name="de Vries R.P."/>
            <person name="Riley R."/>
            <person name="Wiebenga A."/>
            <person name="Aguilar-Osorio G."/>
            <person name="Amillis S."/>
            <person name="Uchima C.A."/>
            <person name="Anderluh G."/>
            <person name="Asadollahi M."/>
            <person name="Askin M."/>
            <person name="Barry K."/>
            <person name="Battaglia E."/>
            <person name="Bayram O."/>
            <person name="Benocci T."/>
            <person name="Braus-Stromeyer S.A."/>
            <person name="Caldana C."/>
            <person name="Canovas D."/>
            <person name="Cerqueira G.C."/>
            <person name="Chen F."/>
            <person name="Chen W."/>
            <person name="Choi C."/>
            <person name="Clum A."/>
            <person name="Dos Santos R.A."/>
            <person name="Damasio A.R."/>
            <person name="Diallinas G."/>
            <person name="Emri T."/>
            <person name="Fekete E."/>
            <person name="Flipphi M."/>
            <person name="Freyberg S."/>
            <person name="Gallo A."/>
            <person name="Gournas C."/>
            <person name="Habgood R."/>
            <person name="Hainaut M."/>
            <person name="Harispe M.L."/>
            <person name="Henrissat B."/>
            <person name="Hilden K.S."/>
            <person name="Hope R."/>
            <person name="Hossain A."/>
            <person name="Karabika E."/>
            <person name="Karaffa L."/>
            <person name="Karanyi Z."/>
            <person name="Krasevec N."/>
            <person name="Kuo A."/>
            <person name="Kusch H."/>
            <person name="LaButti K."/>
            <person name="Lagendijk E.L."/>
            <person name="Lapidus A."/>
            <person name="Levasseur A."/>
            <person name="Lindquist E."/>
            <person name="Lipzen A."/>
            <person name="Logrieco A.F."/>
            <person name="MacCabe A."/>
            <person name="Maekelae M.R."/>
            <person name="Malavazi I."/>
            <person name="Melin P."/>
            <person name="Meyer V."/>
            <person name="Mielnichuk N."/>
            <person name="Miskei M."/>
            <person name="Molnar A.P."/>
            <person name="Mule G."/>
            <person name="Ngan C.Y."/>
            <person name="Orejas M."/>
            <person name="Orosz E."/>
            <person name="Ouedraogo J.P."/>
            <person name="Overkamp K.M."/>
            <person name="Park H.-S."/>
            <person name="Perrone G."/>
            <person name="Piumi F."/>
            <person name="Punt P.J."/>
            <person name="Ram A.F."/>
            <person name="Ramon A."/>
            <person name="Rauscher S."/>
            <person name="Record E."/>
            <person name="Riano-Pachon D.M."/>
            <person name="Robert V."/>
            <person name="Roehrig J."/>
            <person name="Ruller R."/>
            <person name="Salamov A."/>
            <person name="Salih N.S."/>
            <person name="Samson R.A."/>
            <person name="Sandor E."/>
            <person name="Sanguinetti M."/>
            <person name="Schuetze T."/>
            <person name="Sepcic K."/>
            <person name="Shelest E."/>
            <person name="Sherlock G."/>
            <person name="Sophianopoulou V."/>
            <person name="Squina F.M."/>
            <person name="Sun H."/>
            <person name="Susca A."/>
            <person name="Todd R.B."/>
            <person name="Tsang A."/>
            <person name="Unkles S.E."/>
            <person name="van de Wiele N."/>
            <person name="van Rossen-Uffink D."/>
            <person name="Oliveira J.V."/>
            <person name="Vesth T.C."/>
            <person name="Visser J."/>
            <person name="Yu J.-H."/>
            <person name="Zhou M."/>
            <person name="Andersen M.R."/>
            <person name="Archer D.B."/>
            <person name="Baker S.E."/>
            <person name="Benoit I."/>
            <person name="Brakhage A.A."/>
            <person name="Braus G.H."/>
            <person name="Fischer R."/>
            <person name="Frisvad J.C."/>
            <person name="Goldman G.H."/>
            <person name="Houbraken J."/>
            <person name="Oakley B."/>
            <person name="Pocsi I."/>
            <person name="Scazzocchio C."/>
            <person name="Seiboth B."/>
            <person name="vanKuyk P.A."/>
            <person name="Wortman J."/>
            <person name="Dyer P.S."/>
            <person name="Grigoriev I.V."/>
        </authorList>
    </citation>
    <scope>NUCLEOTIDE SEQUENCE [LARGE SCALE GENOMIC DNA]</scope>
    <source>
        <strain evidence="4">ATCC 16872 / CBS 172.66 / WB 5094</strain>
    </source>
</reference>
<dbReference type="PRINTS" id="PR00081">
    <property type="entry name" value="GDHRDH"/>
</dbReference>
<accession>A0A1L9WN35</accession>
<dbReference type="PANTHER" id="PTHR43008:SF8">
    <property type="entry name" value="BENZIL REDUCTASE ((S)-BENZOIN FORMING) IRC24"/>
    <property type="match status" value="1"/>
</dbReference>
<dbReference type="Gene3D" id="3.40.50.720">
    <property type="entry name" value="NAD(P)-binding Rossmann-like Domain"/>
    <property type="match status" value="1"/>
</dbReference>
<keyword evidence="4" id="KW-1185">Reference proteome</keyword>
<dbReference type="InterPro" id="IPR002347">
    <property type="entry name" value="SDR_fam"/>
</dbReference>
<gene>
    <name evidence="3" type="ORF">ASPACDRAFT_32658</name>
</gene>
<sequence>MASTVVFITGANTGIGFQIVRALSDSPRSYHILVGARSATKAHDAIQAIQTEFPNSSSTLTPIIIDIEDDASIQQAYEEISSTHGRVDVLINNAGASFESPATRGDLTSERDLWNKTWSVNTTSTQIVTSKFIPLLLQSDDPRLLFITSGTATLAGTENLAIAVNRAPTATGWPKPPSGPGAGGVPAYRSAKTGLNMLMREWHRILQPDGVKVFAISPGYLATGLGGSPAQMRAMGAGDPAVAGPFIRAVVEGERDGDVGRVLTRDGIQEW</sequence>
<dbReference type="Proteomes" id="UP000184546">
    <property type="component" value="Unassembled WGS sequence"/>
</dbReference>
<evidence type="ECO:0000313" key="4">
    <source>
        <dbReference type="Proteomes" id="UP000184546"/>
    </source>
</evidence>
<evidence type="ECO:0000313" key="3">
    <source>
        <dbReference type="EMBL" id="OJJ97551.1"/>
    </source>
</evidence>
<organism evidence="3 4">
    <name type="scientific">Aspergillus aculeatus (strain ATCC 16872 / CBS 172.66 / WB 5094)</name>
    <dbReference type="NCBI Taxonomy" id="690307"/>
    <lineage>
        <taxon>Eukaryota</taxon>
        <taxon>Fungi</taxon>
        <taxon>Dikarya</taxon>
        <taxon>Ascomycota</taxon>
        <taxon>Pezizomycotina</taxon>
        <taxon>Eurotiomycetes</taxon>
        <taxon>Eurotiomycetidae</taxon>
        <taxon>Eurotiales</taxon>
        <taxon>Aspergillaceae</taxon>
        <taxon>Aspergillus</taxon>
        <taxon>Aspergillus subgen. Circumdati</taxon>
    </lineage>
</organism>
<evidence type="ECO:0000256" key="2">
    <source>
        <dbReference type="ARBA" id="ARBA00023002"/>
    </source>
</evidence>
<dbReference type="GeneID" id="30973708"/>
<dbReference type="VEuPathDB" id="FungiDB:ASPACDRAFT_32658"/>
<dbReference type="GO" id="GO:0016616">
    <property type="term" value="F:oxidoreductase activity, acting on the CH-OH group of donors, NAD or NADP as acceptor"/>
    <property type="evidence" value="ECO:0007669"/>
    <property type="project" value="UniProtKB-ARBA"/>
</dbReference>
<proteinExistence type="inferred from homology"/>
<dbReference type="EMBL" id="KV878982">
    <property type="protein sequence ID" value="OJJ97551.1"/>
    <property type="molecule type" value="Genomic_DNA"/>
</dbReference>
<keyword evidence="2" id="KW-0560">Oxidoreductase</keyword>
<dbReference type="GO" id="GO:0050664">
    <property type="term" value="F:oxidoreductase activity, acting on NAD(P)H, oxygen as acceptor"/>
    <property type="evidence" value="ECO:0007669"/>
    <property type="project" value="TreeGrafter"/>
</dbReference>
<dbReference type="AlphaFoldDB" id="A0A1L9WN35"/>
<dbReference type="PANTHER" id="PTHR43008">
    <property type="entry name" value="BENZIL REDUCTASE"/>
    <property type="match status" value="1"/>
</dbReference>
<dbReference type="RefSeq" id="XP_020053891.1">
    <property type="nucleotide sequence ID" value="XM_020199894.1"/>
</dbReference>
<dbReference type="InterPro" id="IPR036291">
    <property type="entry name" value="NAD(P)-bd_dom_sf"/>
</dbReference>
<protein>
    <submittedName>
        <fullName evidence="3">Uncharacterized protein</fullName>
    </submittedName>
</protein>
<dbReference type="OrthoDB" id="1933717at2759"/>
<evidence type="ECO:0000256" key="1">
    <source>
        <dbReference type="ARBA" id="ARBA00006484"/>
    </source>
</evidence>
<comment type="similarity">
    <text evidence="1">Belongs to the short-chain dehydrogenases/reductases (SDR) family.</text>
</comment>
<dbReference type="Pfam" id="PF00106">
    <property type="entry name" value="adh_short"/>
    <property type="match status" value="2"/>
</dbReference>
<dbReference type="OMA" id="REWHRML"/>